<evidence type="ECO:0000256" key="9">
    <source>
        <dbReference type="SAM" id="Phobius"/>
    </source>
</evidence>
<accession>A0A540VJL4</accession>
<evidence type="ECO:0000256" key="3">
    <source>
        <dbReference type="ARBA" id="ARBA00022448"/>
    </source>
</evidence>
<feature type="region of interest" description="Disordered" evidence="8">
    <location>
        <begin position="495"/>
        <end position="535"/>
    </location>
</feature>
<feature type="compositionally biased region" description="Basic and acidic residues" evidence="8">
    <location>
        <begin position="501"/>
        <end position="511"/>
    </location>
</feature>
<feature type="transmembrane region" description="Helical" evidence="9">
    <location>
        <begin position="55"/>
        <end position="75"/>
    </location>
</feature>
<dbReference type="OrthoDB" id="9814202at2"/>
<evidence type="ECO:0000256" key="7">
    <source>
        <dbReference type="ARBA" id="ARBA00023177"/>
    </source>
</evidence>
<dbReference type="InterPro" id="IPR024041">
    <property type="entry name" value="NH4_transpt_AmtB-like_dom"/>
</dbReference>
<feature type="transmembrane region" description="Helical" evidence="9">
    <location>
        <begin position="363"/>
        <end position="384"/>
    </location>
</feature>
<feature type="transmembrane region" description="Helical" evidence="9">
    <location>
        <begin position="231"/>
        <end position="253"/>
    </location>
</feature>
<evidence type="ECO:0000313" key="11">
    <source>
        <dbReference type="EMBL" id="TQE96959.1"/>
    </source>
</evidence>
<evidence type="ECO:0000259" key="10">
    <source>
        <dbReference type="Pfam" id="PF00909"/>
    </source>
</evidence>
<dbReference type="PANTHER" id="PTHR11730:SF6">
    <property type="entry name" value="AMMONIUM TRANSPORTER"/>
    <property type="match status" value="1"/>
</dbReference>
<feature type="transmembrane region" description="Helical" evidence="9">
    <location>
        <begin position="312"/>
        <end position="331"/>
    </location>
</feature>
<dbReference type="PANTHER" id="PTHR11730">
    <property type="entry name" value="AMMONIUM TRANSPORTER"/>
    <property type="match status" value="1"/>
</dbReference>
<keyword evidence="5 9" id="KW-1133">Transmembrane helix</keyword>
<dbReference type="AlphaFoldDB" id="A0A540VJL4"/>
<feature type="domain" description="Ammonium transporter AmtB-like" evidence="10">
    <location>
        <begin position="55"/>
        <end position="485"/>
    </location>
</feature>
<dbReference type="InterPro" id="IPR029020">
    <property type="entry name" value="Ammonium/urea_transptr"/>
</dbReference>
<keyword evidence="7" id="KW-0924">Ammonia transport</keyword>
<dbReference type="Pfam" id="PF00909">
    <property type="entry name" value="Ammonium_transp"/>
    <property type="match status" value="1"/>
</dbReference>
<dbReference type="GO" id="GO:0097272">
    <property type="term" value="P:ammonium homeostasis"/>
    <property type="evidence" value="ECO:0007669"/>
    <property type="project" value="TreeGrafter"/>
</dbReference>
<feature type="compositionally biased region" description="Low complexity" evidence="8">
    <location>
        <begin position="512"/>
        <end position="523"/>
    </location>
</feature>
<dbReference type="SUPFAM" id="SSF111352">
    <property type="entry name" value="Ammonium transporter"/>
    <property type="match status" value="1"/>
</dbReference>
<reference evidence="11 12" key="1">
    <citation type="submission" date="2019-06" db="EMBL/GenBank/DDBJ databases">
        <title>Genome sequence of Litorilinea aerophila BAA-2444.</title>
        <authorList>
            <person name="Maclea K.S."/>
            <person name="Maurais E.G."/>
            <person name="Iannazzi L.C."/>
        </authorList>
    </citation>
    <scope>NUCLEOTIDE SEQUENCE [LARGE SCALE GENOMIC DNA]</scope>
    <source>
        <strain evidence="11 12">ATCC BAA-2444</strain>
    </source>
</reference>
<comment type="subcellular location">
    <subcellularLocation>
        <location evidence="1">Membrane</location>
        <topology evidence="1">Multi-pass membrane protein</topology>
    </subcellularLocation>
</comment>
<evidence type="ECO:0000256" key="8">
    <source>
        <dbReference type="SAM" id="MobiDB-lite"/>
    </source>
</evidence>
<proteinExistence type="inferred from homology"/>
<feature type="transmembrane region" description="Helical" evidence="9">
    <location>
        <begin position="273"/>
        <end position="292"/>
    </location>
</feature>
<evidence type="ECO:0000256" key="5">
    <source>
        <dbReference type="ARBA" id="ARBA00022989"/>
    </source>
</evidence>
<gene>
    <name evidence="11" type="ORF">FKZ61_04780</name>
</gene>
<dbReference type="RefSeq" id="WP_141608944.1">
    <property type="nucleotide sequence ID" value="NZ_VIGC02000005.1"/>
</dbReference>
<feature type="transmembrane region" description="Helical" evidence="9">
    <location>
        <begin position="191"/>
        <end position="211"/>
    </location>
</feature>
<evidence type="ECO:0000256" key="1">
    <source>
        <dbReference type="ARBA" id="ARBA00004141"/>
    </source>
</evidence>
<evidence type="ECO:0000313" key="12">
    <source>
        <dbReference type="Proteomes" id="UP000317371"/>
    </source>
</evidence>
<keyword evidence="3" id="KW-0813">Transport</keyword>
<comment type="similarity">
    <text evidence="2">Belongs to the ammonia transporter channel (TC 1.A.11.2) family.</text>
</comment>
<feature type="transmembrane region" description="Helical" evidence="9">
    <location>
        <begin position="87"/>
        <end position="110"/>
    </location>
</feature>
<keyword evidence="12" id="KW-1185">Reference proteome</keyword>
<dbReference type="Proteomes" id="UP000317371">
    <property type="component" value="Unassembled WGS sequence"/>
</dbReference>
<keyword evidence="4 9" id="KW-0812">Transmembrane</keyword>
<feature type="transmembrane region" description="Helical" evidence="9">
    <location>
        <begin position="456"/>
        <end position="482"/>
    </location>
</feature>
<keyword evidence="6 9" id="KW-0472">Membrane</keyword>
<dbReference type="EMBL" id="VIGC01000005">
    <property type="protein sequence ID" value="TQE96959.1"/>
    <property type="molecule type" value="Genomic_DNA"/>
</dbReference>
<feature type="transmembrane region" description="Helical" evidence="9">
    <location>
        <begin position="338"/>
        <end position="357"/>
    </location>
</feature>
<dbReference type="GO" id="GO:0016020">
    <property type="term" value="C:membrane"/>
    <property type="evidence" value="ECO:0007669"/>
    <property type="project" value="UniProtKB-SubCell"/>
</dbReference>
<organism evidence="11 12">
    <name type="scientific">Litorilinea aerophila</name>
    <dbReference type="NCBI Taxonomy" id="1204385"/>
    <lineage>
        <taxon>Bacteria</taxon>
        <taxon>Bacillati</taxon>
        <taxon>Chloroflexota</taxon>
        <taxon>Caldilineae</taxon>
        <taxon>Caldilineales</taxon>
        <taxon>Caldilineaceae</taxon>
        <taxon>Litorilinea</taxon>
    </lineage>
</organism>
<dbReference type="InParanoid" id="A0A540VJL4"/>
<evidence type="ECO:0000256" key="6">
    <source>
        <dbReference type="ARBA" id="ARBA00023136"/>
    </source>
</evidence>
<feature type="transmembrane region" description="Helical" evidence="9">
    <location>
        <begin position="158"/>
        <end position="179"/>
    </location>
</feature>
<protein>
    <recommendedName>
        <fullName evidence="10">Ammonium transporter AmtB-like domain-containing protein</fullName>
    </recommendedName>
</protein>
<sequence length="535" mass="55222">MDHRIKSITHVFLAGALGWLTLALWPTPLLAQTPETPQTLWTASQNGGLTVPTYWFVLASGLALLVPAGLTLVAVSGLEPGRAWDAALGGVAAMGLAALGYWAIGFALHFGGVGLVYDLPGLRDLVWEWSPLPSDWGTGWGMAGLSGWFLAGRDVTPLTYALFLAHLPWVLTAALLPNLALRGRAPVTATLLLPLLMGGFIYPLAGNWVRGGGWLGALGRNLNLGHGLVDFGGAGTVHLVAAGVALAALVVWVPRRPRRPVAATPVPPAQLPLLAVAGSLLFLAGSLGWLWSNPLQVSALQEVALLRGSVNLILFACGGVLVPLIYTWFVTGTSSPVLSARGLTAGVVAGLAVGPFVQPAPAFLIGFLAGLTVPFITFLVDGILRLDDATGTISVSGIPAVVGLLLLAIFADGTAGQGWHLTGVESYLGVTGQGVSGLLVAPGYQIDFPGQLQAQIIGILTLGLWGFLVGMIICAPLGLLLYSLRRAGVTSGQSLPTADLADGRPEGRSSLHPEPLSSPLGSPANPVNPSVSREG</sequence>
<evidence type="ECO:0000256" key="4">
    <source>
        <dbReference type="ARBA" id="ARBA00022692"/>
    </source>
</evidence>
<feature type="compositionally biased region" description="Polar residues" evidence="8">
    <location>
        <begin position="525"/>
        <end position="535"/>
    </location>
</feature>
<feature type="transmembrane region" description="Helical" evidence="9">
    <location>
        <begin position="391"/>
        <end position="411"/>
    </location>
</feature>
<dbReference type="GO" id="GO:0008519">
    <property type="term" value="F:ammonium channel activity"/>
    <property type="evidence" value="ECO:0007669"/>
    <property type="project" value="InterPro"/>
</dbReference>
<evidence type="ECO:0000256" key="2">
    <source>
        <dbReference type="ARBA" id="ARBA00005887"/>
    </source>
</evidence>
<name>A0A540VJL4_9CHLR</name>
<comment type="caution">
    <text evidence="11">The sequence shown here is derived from an EMBL/GenBank/DDBJ whole genome shotgun (WGS) entry which is preliminary data.</text>
</comment>
<dbReference type="Gene3D" id="1.10.3430.10">
    <property type="entry name" value="Ammonium transporter AmtB like domains"/>
    <property type="match status" value="1"/>
</dbReference>